<dbReference type="PRINTS" id="PR00237">
    <property type="entry name" value="GPCRRHODOPSN"/>
</dbReference>
<feature type="transmembrane region" description="Helical" evidence="11">
    <location>
        <begin position="105"/>
        <end position="123"/>
    </location>
</feature>
<dbReference type="OrthoDB" id="10037617at2759"/>
<evidence type="ECO:0000256" key="9">
    <source>
        <dbReference type="ARBA" id="ARBA00023224"/>
    </source>
</evidence>
<keyword evidence="4 10" id="KW-0812">Transmembrane</keyword>
<gene>
    <name evidence="13" type="ORF">DME_LOCUS8068</name>
</gene>
<dbReference type="AlphaFoldDB" id="A0A0N4UAK3"/>
<evidence type="ECO:0000256" key="2">
    <source>
        <dbReference type="ARBA" id="ARBA00010663"/>
    </source>
</evidence>
<keyword evidence="15" id="KW-1185">Reference proteome</keyword>
<dbReference type="SUPFAM" id="SSF81321">
    <property type="entry name" value="Family A G protein-coupled receptor-like"/>
    <property type="match status" value="1"/>
</dbReference>
<dbReference type="InterPro" id="IPR000611">
    <property type="entry name" value="NPY_rcpt"/>
</dbReference>
<feature type="transmembrane region" description="Helical" evidence="11">
    <location>
        <begin position="63"/>
        <end position="85"/>
    </location>
</feature>
<evidence type="ECO:0000313" key="16">
    <source>
        <dbReference type="WBParaSite" id="DME_0000418501-mRNA-1"/>
    </source>
</evidence>
<keyword evidence="3" id="KW-1003">Cell membrane</keyword>
<evidence type="ECO:0000256" key="1">
    <source>
        <dbReference type="ARBA" id="ARBA00004651"/>
    </source>
</evidence>
<keyword evidence="7 11" id="KW-0472">Membrane</keyword>
<dbReference type="InterPro" id="IPR000276">
    <property type="entry name" value="GPCR_Rhodpsn"/>
</dbReference>
<comment type="similarity">
    <text evidence="2 10">Belongs to the G-protein coupled receptor 1 family.</text>
</comment>
<accession>A0A0N4UAK3</accession>
<evidence type="ECO:0000259" key="12">
    <source>
        <dbReference type="PROSITE" id="PS50262"/>
    </source>
</evidence>
<dbReference type="PANTHER" id="PTHR24238:SF60">
    <property type="entry name" value="G-PROTEIN COUPLED RECEPTORS FAMILY 1 PROFILE DOMAIN-CONTAINING PROTEIN"/>
    <property type="match status" value="1"/>
</dbReference>
<keyword evidence="5 11" id="KW-1133">Transmembrane helix</keyword>
<dbReference type="PANTHER" id="PTHR24238">
    <property type="entry name" value="G-PROTEIN COUPLED RECEPTOR"/>
    <property type="match status" value="1"/>
</dbReference>
<dbReference type="EMBL" id="UYYG01001165">
    <property type="protein sequence ID" value="VDN58095.1"/>
    <property type="molecule type" value="Genomic_DNA"/>
</dbReference>
<evidence type="ECO:0000256" key="5">
    <source>
        <dbReference type="ARBA" id="ARBA00022989"/>
    </source>
</evidence>
<reference evidence="16" key="1">
    <citation type="submission" date="2017-02" db="UniProtKB">
        <authorList>
            <consortium name="WormBaseParasite"/>
        </authorList>
    </citation>
    <scope>IDENTIFICATION</scope>
</reference>
<feature type="transmembrane region" description="Helical" evidence="11">
    <location>
        <begin position="26"/>
        <end position="51"/>
    </location>
</feature>
<evidence type="ECO:0000313" key="15">
    <source>
        <dbReference type="Proteomes" id="UP000274756"/>
    </source>
</evidence>
<feature type="transmembrane region" description="Helical" evidence="11">
    <location>
        <begin position="291"/>
        <end position="310"/>
    </location>
</feature>
<evidence type="ECO:0000256" key="3">
    <source>
        <dbReference type="ARBA" id="ARBA00022475"/>
    </source>
</evidence>
<reference evidence="13 15" key="2">
    <citation type="submission" date="2018-11" db="EMBL/GenBank/DDBJ databases">
        <authorList>
            <consortium name="Pathogen Informatics"/>
        </authorList>
    </citation>
    <scope>NUCLEOTIDE SEQUENCE [LARGE SCALE GENOMIC DNA]</scope>
</reference>
<dbReference type="Pfam" id="PF00001">
    <property type="entry name" value="7tm_1"/>
    <property type="match status" value="1"/>
</dbReference>
<evidence type="ECO:0000256" key="7">
    <source>
        <dbReference type="ARBA" id="ARBA00023136"/>
    </source>
</evidence>
<feature type="transmembrane region" description="Helical" evidence="11">
    <location>
        <begin position="187"/>
        <end position="209"/>
    </location>
</feature>
<dbReference type="Proteomes" id="UP000038040">
    <property type="component" value="Unplaced"/>
</dbReference>
<protein>
    <submittedName>
        <fullName evidence="16">G_PROTEIN_RECEP_F1_2 domain-containing protein</fullName>
    </submittedName>
</protein>
<keyword evidence="6 10" id="KW-0297">G-protein coupled receptor</keyword>
<dbReference type="STRING" id="318479.A0A0N4UAK3"/>
<dbReference type="PROSITE" id="PS50262">
    <property type="entry name" value="G_PROTEIN_RECEP_F1_2"/>
    <property type="match status" value="1"/>
</dbReference>
<evidence type="ECO:0000256" key="6">
    <source>
        <dbReference type="ARBA" id="ARBA00023040"/>
    </source>
</evidence>
<proteinExistence type="inferred from homology"/>
<evidence type="ECO:0000256" key="8">
    <source>
        <dbReference type="ARBA" id="ARBA00023170"/>
    </source>
</evidence>
<name>A0A0N4UAK3_DRAME</name>
<dbReference type="InterPro" id="IPR017452">
    <property type="entry name" value="GPCR_Rhodpsn_7TM"/>
</dbReference>
<evidence type="ECO:0000256" key="4">
    <source>
        <dbReference type="ARBA" id="ARBA00022692"/>
    </source>
</evidence>
<dbReference type="Gene3D" id="1.20.1070.10">
    <property type="entry name" value="Rhodopsin 7-helix transmembrane proteins"/>
    <property type="match status" value="1"/>
</dbReference>
<dbReference type="GO" id="GO:0004983">
    <property type="term" value="F:neuropeptide Y receptor activity"/>
    <property type="evidence" value="ECO:0007669"/>
    <property type="project" value="InterPro"/>
</dbReference>
<feature type="transmembrane region" description="Helical" evidence="11">
    <location>
        <begin position="144"/>
        <end position="167"/>
    </location>
</feature>
<keyword evidence="9 10" id="KW-0807">Transducer</keyword>
<dbReference type="CDD" id="cd14993">
    <property type="entry name" value="7tmA_CCKR-like"/>
    <property type="match status" value="1"/>
</dbReference>
<feature type="domain" description="G-protein coupled receptors family 1 profile" evidence="12">
    <location>
        <begin position="42"/>
        <end position="307"/>
    </location>
</feature>
<keyword evidence="8 10" id="KW-0675">Receptor</keyword>
<dbReference type="PROSITE" id="PS00237">
    <property type="entry name" value="G_PROTEIN_RECEP_F1_1"/>
    <property type="match status" value="1"/>
</dbReference>
<dbReference type="Proteomes" id="UP000274756">
    <property type="component" value="Unassembled WGS sequence"/>
</dbReference>
<evidence type="ECO:0000256" key="11">
    <source>
        <dbReference type="SAM" id="Phobius"/>
    </source>
</evidence>
<comment type="subcellular location">
    <subcellularLocation>
        <location evidence="1">Cell membrane</location>
        <topology evidence="1">Multi-pass membrane protein</topology>
    </subcellularLocation>
</comment>
<dbReference type="GO" id="GO:0005886">
    <property type="term" value="C:plasma membrane"/>
    <property type="evidence" value="ECO:0007669"/>
    <property type="project" value="UniProtKB-SubCell"/>
</dbReference>
<sequence>MLNKTFQIVSNNKNCTSIIEFTFRNFLIGTCFIIIFCLSVLGNSIVIGMIAKLRRRSIRSITNIYLLNLAIADLMRSVMCMPTTLLSELSRCWLLGPLLCKLAAYLQPVAVSASAYTLAVIAVERFYAICRPLQSRKWQSKRRALAMIALVWIISFISNILSLFFYKASPYKSAWNCRSVVSPLVDFIYQLYLTFILLLIPLTIMVVLYGNVIATLKTAIYLDCDKAITVKNFDDNNLDALIAKKRVTRMLIILVIAFLICWTPSFIWWLLIKTTDLLEAYHVYNDSMNTILTLLTYISTCTNPITYCFMNEGFRDNVFAHYLCCSSVYEKHKRNRSTCESPSSPGFLSRFIPVGNRTPVSVL</sequence>
<evidence type="ECO:0000256" key="10">
    <source>
        <dbReference type="RuleBase" id="RU000688"/>
    </source>
</evidence>
<dbReference type="PRINTS" id="PR01012">
    <property type="entry name" value="NRPEPTIDEYR"/>
</dbReference>
<evidence type="ECO:0000313" key="13">
    <source>
        <dbReference type="EMBL" id="VDN58095.1"/>
    </source>
</evidence>
<dbReference type="WBParaSite" id="DME_0000418501-mRNA-1">
    <property type="protein sequence ID" value="DME_0000418501-mRNA-1"/>
    <property type="gene ID" value="DME_0000418501"/>
</dbReference>
<evidence type="ECO:0000313" key="14">
    <source>
        <dbReference type="Proteomes" id="UP000038040"/>
    </source>
</evidence>
<feature type="transmembrane region" description="Helical" evidence="11">
    <location>
        <begin position="251"/>
        <end position="271"/>
    </location>
</feature>
<organism evidence="14 16">
    <name type="scientific">Dracunculus medinensis</name>
    <name type="common">Guinea worm</name>
    <dbReference type="NCBI Taxonomy" id="318479"/>
    <lineage>
        <taxon>Eukaryota</taxon>
        <taxon>Metazoa</taxon>
        <taxon>Ecdysozoa</taxon>
        <taxon>Nematoda</taxon>
        <taxon>Chromadorea</taxon>
        <taxon>Rhabditida</taxon>
        <taxon>Spirurina</taxon>
        <taxon>Dracunculoidea</taxon>
        <taxon>Dracunculidae</taxon>
        <taxon>Dracunculus</taxon>
    </lineage>
</organism>